<keyword evidence="7 11" id="KW-0521">NADP</keyword>
<evidence type="ECO:0000259" key="13">
    <source>
        <dbReference type="Pfam" id="PF08546"/>
    </source>
</evidence>
<dbReference type="InterPro" id="IPR008927">
    <property type="entry name" value="6-PGluconate_DH-like_C_sf"/>
</dbReference>
<evidence type="ECO:0000259" key="12">
    <source>
        <dbReference type="Pfam" id="PF02558"/>
    </source>
</evidence>
<feature type="domain" description="Ketopantoate reductase C-terminal" evidence="13">
    <location>
        <begin position="176"/>
        <end position="295"/>
    </location>
</feature>
<dbReference type="SUPFAM" id="SSF51735">
    <property type="entry name" value="NAD(P)-binding Rossmann-fold domains"/>
    <property type="match status" value="1"/>
</dbReference>
<reference evidence="14 15" key="1">
    <citation type="submission" date="2023-07" db="EMBL/GenBank/DDBJ databases">
        <title>Sorghum-associated microbial communities from plants grown in Nebraska, USA.</title>
        <authorList>
            <person name="Schachtman D."/>
        </authorList>
    </citation>
    <scope>NUCLEOTIDE SEQUENCE [LARGE SCALE GENOMIC DNA]</scope>
    <source>
        <strain evidence="14 15">BE211</strain>
    </source>
</reference>
<dbReference type="InterPro" id="IPR003710">
    <property type="entry name" value="ApbA"/>
</dbReference>
<name>A0ABU1U4T5_9BACL</name>
<comment type="catalytic activity">
    <reaction evidence="10 11">
        <text>(R)-pantoate + NADP(+) = 2-dehydropantoate + NADPH + H(+)</text>
        <dbReference type="Rhea" id="RHEA:16233"/>
        <dbReference type="ChEBI" id="CHEBI:11561"/>
        <dbReference type="ChEBI" id="CHEBI:15378"/>
        <dbReference type="ChEBI" id="CHEBI:15980"/>
        <dbReference type="ChEBI" id="CHEBI:57783"/>
        <dbReference type="ChEBI" id="CHEBI:58349"/>
        <dbReference type="EC" id="1.1.1.169"/>
    </reaction>
</comment>
<dbReference type="PANTHER" id="PTHR43765:SF2">
    <property type="entry name" value="2-DEHYDROPANTOATE 2-REDUCTASE"/>
    <property type="match status" value="1"/>
</dbReference>
<keyword evidence="15" id="KW-1185">Reference proteome</keyword>
<dbReference type="Proteomes" id="UP001258181">
    <property type="component" value="Unassembled WGS sequence"/>
</dbReference>
<feature type="domain" description="Ketopantoate reductase N-terminal" evidence="12">
    <location>
        <begin position="4"/>
        <end position="150"/>
    </location>
</feature>
<accession>A0ABU1U4T5</accession>
<organism evidence="14 15">
    <name type="scientific">Fictibacillus barbaricus</name>
    <dbReference type="NCBI Taxonomy" id="182136"/>
    <lineage>
        <taxon>Bacteria</taxon>
        <taxon>Bacillati</taxon>
        <taxon>Bacillota</taxon>
        <taxon>Bacilli</taxon>
        <taxon>Bacillales</taxon>
        <taxon>Fictibacillaceae</taxon>
        <taxon>Fictibacillus</taxon>
    </lineage>
</organism>
<evidence type="ECO:0000256" key="10">
    <source>
        <dbReference type="ARBA" id="ARBA00048793"/>
    </source>
</evidence>
<dbReference type="RefSeq" id="WP_310261456.1">
    <property type="nucleotide sequence ID" value="NZ_JAVDWA010000008.1"/>
</dbReference>
<dbReference type="PANTHER" id="PTHR43765">
    <property type="entry name" value="2-DEHYDROPANTOATE 2-REDUCTASE-RELATED"/>
    <property type="match status" value="1"/>
</dbReference>
<dbReference type="Gene3D" id="3.40.50.720">
    <property type="entry name" value="NAD(P)-binding Rossmann-like Domain"/>
    <property type="match status" value="1"/>
</dbReference>
<dbReference type="Pfam" id="PF08546">
    <property type="entry name" value="ApbA_C"/>
    <property type="match status" value="1"/>
</dbReference>
<evidence type="ECO:0000256" key="4">
    <source>
        <dbReference type="ARBA" id="ARBA00013014"/>
    </source>
</evidence>
<evidence type="ECO:0000256" key="6">
    <source>
        <dbReference type="ARBA" id="ARBA00022655"/>
    </source>
</evidence>
<comment type="similarity">
    <text evidence="3 11">Belongs to the ketopantoate reductase family.</text>
</comment>
<evidence type="ECO:0000256" key="7">
    <source>
        <dbReference type="ARBA" id="ARBA00022857"/>
    </source>
</evidence>
<dbReference type="InterPro" id="IPR013328">
    <property type="entry name" value="6PGD_dom2"/>
</dbReference>
<comment type="function">
    <text evidence="1 11">Catalyzes the NADPH-dependent reduction of ketopantoate into pantoic acid.</text>
</comment>
<dbReference type="Pfam" id="PF02558">
    <property type="entry name" value="ApbA"/>
    <property type="match status" value="1"/>
</dbReference>
<comment type="pathway">
    <text evidence="2 11">Cofactor biosynthesis; (R)-pantothenate biosynthesis; (R)-pantoate from 3-methyl-2-oxobutanoate: step 2/2.</text>
</comment>
<dbReference type="EMBL" id="JAVDWA010000008">
    <property type="protein sequence ID" value="MDR7074463.1"/>
    <property type="molecule type" value="Genomic_DNA"/>
</dbReference>
<keyword evidence="6 11" id="KW-0566">Pantothenate biosynthesis</keyword>
<evidence type="ECO:0000256" key="9">
    <source>
        <dbReference type="ARBA" id="ARBA00032024"/>
    </source>
</evidence>
<comment type="caution">
    <text evidence="14">The sequence shown here is derived from an EMBL/GenBank/DDBJ whole genome shotgun (WGS) entry which is preliminary data.</text>
</comment>
<evidence type="ECO:0000256" key="11">
    <source>
        <dbReference type="RuleBase" id="RU362068"/>
    </source>
</evidence>
<evidence type="ECO:0000256" key="2">
    <source>
        <dbReference type="ARBA" id="ARBA00004994"/>
    </source>
</evidence>
<evidence type="ECO:0000313" key="15">
    <source>
        <dbReference type="Proteomes" id="UP001258181"/>
    </source>
</evidence>
<protein>
    <recommendedName>
        <fullName evidence="5 11">2-dehydropantoate 2-reductase</fullName>
        <ecNumber evidence="4 11">1.1.1.169</ecNumber>
    </recommendedName>
    <alternativeName>
        <fullName evidence="9 11">Ketopantoate reductase</fullName>
    </alternativeName>
</protein>
<evidence type="ECO:0000256" key="3">
    <source>
        <dbReference type="ARBA" id="ARBA00007870"/>
    </source>
</evidence>
<dbReference type="InterPro" id="IPR050838">
    <property type="entry name" value="Ketopantoate_reductase"/>
</dbReference>
<keyword evidence="8 11" id="KW-0560">Oxidoreductase</keyword>
<dbReference type="InterPro" id="IPR013752">
    <property type="entry name" value="KPA_reductase"/>
</dbReference>
<sequence>MRVSVIGGGAIGLLICYFLKKNHHDPVLYTRTVEQAKTINQKGLTYIDKFDNGETVFFEAKSVKDFKGSEEFGVVTVTQNAIKDMRFLNQESFKGMNLLFLQNGIGHIEWLNSLPQENISVGVVEHGAMKEGFAAVRHVGTGKIKVSEFKGRSAPDWQRFIFPEECFPVIMEKDWEMMLYKKLIMNASINPVTAMLGIPNGQLIENDYAHKMMKQLFEESVSALDMNEIKSTLWKELSNLCRTTSLNRSSMLKSIESGKETEIDGITGEIIKHADRKNLKVPVSRFVYYAVKVLESR</sequence>
<gene>
    <name evidence="14" type="ORF">J2X07_003460</name>
</gene>
<evidence type="ECO:0000256" key="8">
    <source>
        <dbReference type="ARBA" id="ARBA00023002"/>
    </source>
</evidence>
<evidence type="ECO:0000256" key="5">
    <source>
        <dbReference type="ARBA" id="ARBA00019465"/>
    </source>
</evidence>
<dbReference type="NCBIfam" id="TIGR00745">
    <property type="entry name" value="apbA_panE"/>
    <property type="match status" value="1"/>
</dbReference>
<proteinExistence type="inferred from homology"/>
<dbReference type="InterPro" id="IPR013332">
    <property type="entry name" value="KPR_N"/>
</dbReference>
<evidence type="ECO:0000256" key="1">
    <source>
        <dbReference type="ARBA" id="ARBA00002919"/>
    </source>
</evidence>
<evidence type="ECO:0000313" key="14">
    <source>
        <dbReference type="EMBL" id="MDR7074463.1"/>
    </source>
</evidence>
<dbReference type="Gene3D" id="1.10.1040.10">
    <property type="entry name" value="N-(1-d-carboxylethyl)-l-norvaline Dehydrogenase, domain 2"/>
    <property type="match status" value="1"/>
</dbReference>
<dbReference type="GO" id="GO:0008677">
    <property type="term" value="F:2-dehydropantoate 2-reductase activity"/>
    <property type="evidence" value="ECO:0007669"/>
    <property type="project" value="UniProtKB-EC"/>
</dbReference>
<dbReference type="SUPFAM" id="SSF48179">
    <property type="entry name" value="6-phosphogluconate dehydrogenase C-terminal domain-like"/>
    <property type="match status" value="1"/>
</dbReference>
<dbReference type="InterPro" id="IPR036291">
    <property type="entry name" value="NAD(P)-bd_dom_sf"/>
</dbReference>
<dbReference type="EC" id="1.1.1.169" evidence="4 11"/>